<feature type="compositionally biased region" description="Polar residues" evidence="1">
    <location>
        <begin position="113"/>
        <end position="123"/>
    </location>
</feature>
<protein>
    <submittedName>
        <fullName evidence="2">Uncharacterized protein</fullName>
    </submittedName>
</protein>
<name>A0A699YGC7_HAELA</name>
<feature type="region of interest" description="Disordered" evidence="1">
    <location>
        <begin position="98"/>
        <end position="123"/>
    </location>
</feature>
<reference evidence="2 3" key="1">
    <citation type="submission" date="2020-02" db="EMBL/GenBank/DDBJ databases">
        <title>Draft genome sequence of Haematococcus lacustris strain NIES-144.</title>
        <authorList>
            <person name="Morimoto D."/>
            <person name="Nakagawa S."/>
            <person name="Yoshida T."/>
            <person name="Sawayama S."/>
        </authorList>
    </citation>
    <scope>NUCLEOTIDE SEQUENCE [LARGE SCALE GENOMIC DNA]</scope>
    <source>
        <strain evidence="2 3">NIES-144</strain>
    </source>
</reference>
<organism evidence="2 3">
    <name type="scientific">Haematococcus lacustris</name>
    <name type="common">Green alga</name>
    <name type="synonym">Haematococcus pluvialis</name>
    <dbReference type="NCBI Taxonomy" id="44745"/>
    <lineage>
        <taxon>Eukaryota</taxon>
        <taxon>Viridiplantae</taxon>
        <taxon>Chlorophyta</taxon>
        <taxon>core chlorophytes</taxon>
        <taxon>Chlorophyceae</taxon>
        <taxon>CS clade</taxon>
        <taxon>Chlamydomonadales</taxon>
        <taxon>Haematococcaceae</taxon>
        <taxon>Haematococcus</taxon>
    </lineage>
</organism>
<keyword evidence="3" id="KW-1185">Reference proteome</keyword>
<evidence type="ECO:0000313" key="2">
    <source>
        <dbReference type="EMBL" id="GFH08275.1"/>
    </source>
</evidence>
<dbReference type="EMBL" id="BLLF01000150">
    <property type="protein sequence ID" value="GFH08275.1"/>
    <property type="molecule type" value="Genomic_DNA"/>
</dbReference>
<dbReference type="AlphaFoldDB" id="A0A699YGC7"/>
<evidence type="ECO:0000313" key="3">
    <source>
        <dbReference type="Proteomes" id="UP000485058"/>
    </source>
</evidence>
<accession>A0A699YGC7</accession>
<gene>
    <name evidence="2" type="ORF">HaLaN_03210</name>
</gene>
<comment type="caution">
    <text evidence="2">The sequence shown here is derived from an EMBL/GenBank/DDBJ whole genome shotgun (WGS) entry which is preliminary data.</text>
</comment>
<dbReference type="Proteomes" id="UP000485058">
    <property type="component" value="Unassembled WGS sequence"/>
</dbReference>
<sequence length="123" mass="13082">MTTGHPRHWPRNSLFGTVFDPLHVILPPLGIANTSQVLGSCEDQHQTHSSPRVFQAGVLLPHPLLRACHCRLTCATRPSHGGGHVGHGGGHVGHVRWRGQAHRGGGGAKPCSHSLTTSCPPQL</sequence>
<evidence type="ECO:0000256" key="1">
    <source>
        <dbReference type="SAM" id="MobiDB-lite"/>
    </source>
</evidence>
<proteinExistence type="predicted"/>